<dbReference type="GO" id="GO:0052621">
    <property type="term" value="F:diguanylate cyclase activity"/>
    <property type="evidence" value="ECO:0007669"/>
    <property type="project" value="UniProtKB-EC"/>
</dbReference>
<sequence length="417" mass="45863">MTGYPAKQNVPNTGVIPDENSRLRAVRELGIINTPAEKSYDRIVGLVKKIFKVEIAAISIMDGHRFWLKSAVGTPVTEAQHADSFSQFTLAIDGPFVVNDTREDARFRDNPFVAGPPYVRFYAGVPVRSSTGQGIGTLCAVDTKPRKITEGQLAVLQDFADIVAENFQLRRVAMRDELTGTLSRRAFREQGTQIASLAARHRHNLTAICFDLDHFKSINDTFGHAAGDEVLREMAKAAQTRLRTSDLLGRMGGEEFAVLLPETDRQGALEAAEKLRRDFSALRFEFGGRTVGITASFGVGTFDIETRDLDGLLERADAALYQAKTEGRNRCVAFGKSDVTIRAARRRVLKAGKISFRRGGASIDCTVRTLGHEGAGLDMIATTDVPNEFRLLIKADGLDANCQVTSRTRTHLEVEFV</sequence>
<dbReference type="Proteomes" id="UP000265845">
    <property type="component" value="Unassembled WGS sequence"/>
</dbReference>
<dbReference type="PROSITE" id="PS50887">
    <property type="entry name" value="GGDEF"/>
    <property type="match status" value="1"/>
</dbReference>
<dbReference type="NCBIfam" id="TIGR00254">
    <property type="entry name" value="GGDEF"/>
    <property type="match status" value="1"/>
</dbReference>
<dbReference type="EC" id="2.7.7.65" evidence="1"/>
<dbReference type="SUPFAM" id="SSF55073">
    <property type="entry name" value="Nucleotide cyclase"/>
    <property type="match status" value="1"/>
</dbReference>
<dbReference type="InterPro" id="IPR043128">
    <property type="entry name" value="Rev_trsase/Diguanyl_cyclase"/>
</dbReference>
<dbReference type="InterPro" id="IPR029016">
    <property type="entry name" value="GAF-like_dom_sf"/>
</dbReference>
<feature type="domain" description="GGDEF" evidence="3">
    <location>
        <begin position="203"/>
        <end position="336"/>
    </location>
</feature>
<protein>
    <recommendedName>
        <fullName evidence="1">diguanylate cyclase</fullName>
        <ecNumber evidence="1">2.7.7.65</ecNumber>
    </recommendedName>
</protein>
<dbReference type="SMART" id="SM00065">
    <property type="entry name" value="GAF"/>
    <property type="match status" value="1"/>
</dbReference>
<accession>A0A399RMD6</accession>
<dbReference type="Gene3D" id="3.30.450.40">
    <property type="match status" value="1"/>
</dbReference>
<dbReference type="OrthoDB" id="9812260at2"/>
<dbReference type="InterPro" id="IPR050469">
    <property type="entry name" value="Diguanylate_Cyclase"/>
</dbReference>
<dbReference type="Gene3D" id="3.30.70.270">
    <property type="match status" value="1"/>
</dbReference>
<gene>
    <name evidence="4" type="ORF">D1222_01750</name>
</gene>
<evidence type="ECO:0000259" key="3">
    <source>
        <dbReference type="PROSITE" id="PS50887"/>
    </source>
</evidence>
<dbReference type="InterPro" id="IPR029787">
    <property type="entry name" value="Nucleotide_cyclase"/>
</dbReference>
<dbReference type="Pfam" id="PF00990">
    <property type="entry name" value="GGDEF"/>
    <property type="match status" value="1"/>
</dbReference>
<dbReference type="SMART" id="SM00267">
    <property type="entry name" value="GGDEF"/>
    <property type="match status" value="1"/>
</dbReference>
<dbReference type="EMBL" id="QWGA01000003">
    <property type="protein sequence ID" value="RIJ31019.1"/>
    <property type="molecule type" value="Genomic_DNA"/>
</dbReference>
<evidence type="ECO:0000313" key="5">
    <source>
        <dbReference type="Proteomes" id="UP000265845"/>
    </source>
</evidence>
<comment type="caution">
    <text evidence="4">The sequence shown here is derived from an EMBL/GenBank/DDBJ whole genome shotgun (WGS) entry which is preliminary data.</text>
</comment>
<name>A0A399RMD6_9PROT</name>
<evidence type="ECO:0000256" key="1">
    <source>
        <dbReference type="ARBA" id="ARBA00012528"/>
    </source>
</evidence>
<evidence type="ECO:0000313" key="4">
    <source>
        <dbReference type="EMBL" id="RIJ31019.1"/>
    </source>
</evidence>
<dbReference type="SUPFAM" id="SSF55781">
    <property type="entry name" value="GAF domain-like"/>
    <property type="match status" value="1"/>
</dbReference>
<dbReference type="RefSeq" id="WP_119452519.1">
    <property type="nucleotide sequence ID" value="NZ_QWGA01000003.1"/>
</dbReference>
<organism evidence="4 5">
    <name type="scientific">Henriciella algicola</name>
    <dbReference type="NCBI Taxonomy" id="1608422"/>
    <lineage>
        <taxon>Bacteria</taxon>
        <taxon>Pseudomonadati</taxon>
        <taxon>Pseudomonadota</taxon>
        <taxon>Alphaproteobacteria</taxon>
        <taxon>Hyphomonadales</taxon>
        <taxon>Hyphomonadaceae</taxon>
        <taxon>Henriciella</taxon>
    </lineage>
</organism>
<keyword evidence="5" id="KW-1185">Reference proteome</keyword>
<dbReference type="CDD" id="cd01949">
    <property type="entry name" value="GGDEF"/>
    <property type="match status" value="1"/>
</dbReference>
<comment type="catalytic activity">
    <reaction evidence="2">
        <text>2 GTP = 3',3'-c-di-GMP + 2 diphosphate</text>
        <dbReference type="Rhea" id="RHEA:24898"/>
        <dbReference type="ChEBI" id="CHEBI:33019"/>
        <dbReference type="ChEBI" id="CHEBI:37565"/>
        <dbReference type="ChEBI" id="CHEBI:58805"/>
        <dbReference type="EC" id="2.7.7.65"/>
    </reaction>
</comment>
<dbReference type="InterPro" id="IPR003018">
    <property type="entry name" value="GAF"/>
</dbReference>
<dbReference type="PANTHER" id="PTHR45138:SF9">
    <property type="entry name" value="DIGUANYLATE CYCLASE DGCM-RELATED"/>
    <property type="match status" value="1"/>
</dbReference>
<reference evidence="4 5" key="1">
    <citation type="submission" date="2018-08" db="EMBL/GenBank/DDBJ databases">
        <title>Henriciella mobilis sp. nov., isolated from seawater.</title>
        <authorList>
            <person name="Cheng H."/>
            <person name="Wu Y.-H."/>
            <person name="Xu X.-W."/>
            <person name="Guo L.-L."/>
        </authorList>
    </citation>
    <scope>NUCLEOTIDE SEQUENCE [LARGE SCALE GENOMIC DNA]</scope>
    <source>
        <strain evidence="4 5">CCUG67844</strain>
    </source>
</reference>
<dbReference type="AlphaFoldDB" id="A0A399RMD6"/>
<dbReference type="PANTHER" id="PTHR45138">
    <property type="entry name" value="REGULATORY COMPONENTS OF SENSORY TRANSDUCTION SYSTEM"/>
    <property type="match status" value="1"/>
</dbReference>
<proteinExistence type="predicted"/>
<dbReference type="FunFam" id="3.30.70.270:FF:000001">
    <property type="entry name" value="Diguanylate cyclase domain protein"/>
    <property type="match status" value="1"/>
</dbReference>
<dbReference type="InterPro" id="IPR000160">
    <property type="entry name" value="GGDEF_dom"/>
</dbReference>
<evidence type="ECO:0000256" key="2">
    <source>
        <dbReference type="ARBA" id="ARBA00034247"/>
    </source>
</evidence>